<dbReference type="HOGENOM" id="CLU_1809111_0_0_1"/>
<dbReference type="OMA" id="ILPCAIT"/>
<dbReference type="PANTHER" id="PTHR11017">
    <property type="entry name" value="LEUCINE-RICH REPEAT-CONTAINING PROTEIN"/>
    <property type="match status" value="1"/>
</dbReference>
<evidence type="ECO:0000313" key="3">
    <source>
        <dbReference type="Proteomes" id="UP000002051"/>
    </source>
</evidence>
<dbReference type="InterPro" id="IPR027417">
    <property type="entry name" value="P-loop_NTPase"/>
</dbReference>
<dbReference type="GO" id="GO:0043531">
    <property type="term" value="F:ADP binding"/>
    <property type="evidence" value="ECO:0007669"/>
    <property type="project" value="InterPro"/>
</dbReference>
<reference evidence="2" key="3">
    <citation type="submission" date="2015-04" db="UniProtKB">
        <authorList>
            <consortium name="EnsemblPlants"/>
        </authorList>
    </citation>
    <scope>IDENTIFICATION</scope>
    <source>
        <strain evidence="2">cv. Jemalong A17</strain>
    </source>
</reference>
<dbReference type="InterPro" id="IPR042197">
    <property type="entry name" value="Apaf_helical"/>
</dbReference>
<gene>
    <name evidence="1" type="ordered locus">MTR_6g075960</name>
</gene>
<sequence>MDELKQLQGLAGGLDWFSPDSRVIITTRDKRLLTCSHRVETTYEVDWLNVAEALELLTWKAFKSNRVHSSYKYILPCAITYASGLPLALEVVGSNLFGLDIGEWESTLDHFDALEKDEQSVFLDIACCLIFIKVLHELFPSMFHN</sequence>
<dbReference type="PaxDb" id="3880-AES76313"/>
<dbReference type="Gene3D" id="1.10.8.430">
    <property type="entry name" value="Helical domain of apoptotic protease-activating factors"/>
    <property type="match status" value="1"/>
</dbReference>
<dbReference type="PANTHER" id="PTHR11017:SF219">
    <property type="entry name" value="ARCHAEAL ATPASE"/>
    <property type="match status" value="1"/>
</dbReference>
<dbReference type="GO" id="GO:0006952">
    <property type="term" value="P:defense response"/>
    <property type="evidence" value="ECO:0007669"/>
    <property type="project" value="InterPro"/>
</dbReference>
<dbReference type="AlphaFoldDB" id="G7KJR9"/>
<dbReference type="SUPFAM" id="SSF52540">
    <property type="entry name" value="P-loop containing nucleoside triphosphate hydrolases"/>
    <property type="match status" value="1"/>
</dbReference>
<evidence type="ECO:0000313" key="2">
    <source>
        <dbReference type="EnsemblPlants" id="AES76313"/>
    </source>
</evidence>
<dbReference type="EMBL" id="CM001222">
    <property type="protein sequence ID" value="AES76313.1"/>
    <property type="molecule type" value="Genomic_DNA"/>
</dbReference>
<reference evidence="1 3" key="1">
    <citation type="journal article" date="2011" name="Nature">
        <title>The Medicago genome provides insight into the evolution of rhizobial symbioses.</title>
        <authorList>
            <person name="Young N.D."/>
            <person name="Debelle F."/>
            <person name="Oldroyd G.E."/>
            <person name="Geurts R."/>
            <person name="Cannon S.B."/>
            <person name="Udvardi M.K."/>
            <person name="Benedito V.A."/>
            <person name="Mayer K.F."/>
            <person name="Gouzy J."/>
            <person name="Schoof H."/>
            <person name="Van de Peer Y."/>
            <person name="Proost S."/>
            <person name="Cook D.R."/>
            <person name="Meyers B.C."/>
            <person name="Spannagl M."/>
            <person name="Cheung F."/>
            <person name="De Mita S."/>
            <person name="Krishnakumar V."/>
            <person name="Gundlach H."/>
            <person name="Zhou S."/>
            <person name="Mudge J."/>
            <person name="Bharti A.K."/>
            <person name="Murray J.D."/>
            <person name="Naoumkina M.A."/>
            <person name="Rosen B."/>
            <person name="Silverstein K.A."/>
            <person name="Tang H."/>
            <person name="Rombauts S."/>
            <person name="Zhao P.X."/>
            <person name="Zhou P."/>
            <person name="Barbe V."/>
            <person name="Bardou P."/>
            <person name="Bechner M."/>
            <person name="Bellec A."/>
            <person name="Berger A."/>
            <person name="Berges H."/>
            <person name="Bidwell S."/>
            <person name="Bisseling T."/>
            <person name="Choisne N."/>
            <person name="Couloux A."/>
            <person name="Denny R."/>
            <person name="Deshpande S."/>
            <person name="Dai X."/>
            <person name="Doyle J.J."/>
            <person name="Dudez A.M."/>
            <person name="Farmer A.D."/>
            <person name="Fouteau S."/>
            <person name="Franken C."/>
            <person name="Gibelin C."/>
            <person name="Gish J."/>
            <person name="Goldstein S."/>
            <person name="Gonzalez A.J."/>
            <person name="Green P.J."/>
            <person name="Hallab A."/>
            <person name="Hartog M."/>
            <person name="Hua A."/>
            <person name="Humphray S.J."/>
            <person name="Jeong D.H."/>
            <person name="Jing Y."/>
            <person name="Jocker A."/>
            <person name="Kenton S.M."/>
            <person name="Kim D.J."/>
            <person name="Klee K."/>
            <person name="Lai H."/>
            <person name="Lang C."/>
            <person name="Lin S."/>
            <person name="Macmil S.L."/>
            <person name="Magdelenat G."/>
            <person name="Matthews L."/>
            <person name="McCorrison J."/>
            <person name="Monaghan E.L."/>
            <person name="Mun J.H."/>
            <person name="Najar F.Z."/>
            <person name="Nicholson C."/>
            <person name="Noirot C."/>
            <person name="O'Bleness M."/>
            <person name="Paule C.R."/>
            <person name="Poulain J."/>
            <person name="Prion F."/>
            <person name="Qin B."/>
            <person name="Qu C."/>
            <person name="Retzel E.F."/>
            <person name="Riddle C."/>
            <person name="Sallet E."/>
            <person name="Samain S."/>
            <person name="Samson N."/>
            <person name="Sanders I."/>
            <person name="Saurat O."/>
            <person name="Scarpelli C."/>
            <person name="Schiex T."/>
            <person name="Segurens B."/>
            <person name="Severin A.J."/>
            <person name="Sherrier D.J."/>
            <person name="Shi R."/>
            <person name="Sims S."/>
            <person name="Singer S.R."/>
            <person name="Sinharoy S."/>
            <person name="Sterck L."/>
            <person name="Viollet A."/>
            <person name="Wang B.B."/>
            <person name="Wang K."/>
            <person name="Wang M."/>
            <person name="Wang X."/>
            <person name="Warfsmann J."/>
            <person name="Weissenbach J."/>
            <person name="White D.D."/>
            <person name="White J.D."/>
            <person name="Wiley G.B."/>
            <person name="Wincker P."/>
            <person name="Xing Y."/>
            <person name="Yang L."/>
            <person name="Yao Z."/>
            <person name="Ying F."/>
            <person name="Zhai J."/>
            <person name="Zhou L."/>
            <person name="Zuber A."/>
            <person name="Denarie J."/>
            <person name="Dixon R.A."/>
            <person name="May G.D."/>
            <person name="Schwartz D.C."/>
            <person name="Rogers J."/>
            <person name="Quetier F."/>
            <person name="Town C.D."/>
            <person name="Roe B.A."/>
        </authorList>
    </citation>
    <scope>NUCLEOTIDE SEQUENCE [LARGE SCALE GENOMIC DNA]</scope>
    <source>
        <strain evidence="1">A17</strain>
        <strain evidence="2 3">cv. Jemalong A17</strain>
    </source>
</reference>
<reference evidence="1 3" key="2">
    <citation type="journal article" date="2014" name="BMC Genomics">
        <title>An improved genome release (version Mt4.0) for the model legume Medicago truncatula.</title>
        <authorList>
            <person name="Tang H."/>
            <person name="Krishnakumar V."/>
            <person name="Bidwell S."/>
            <person name="Rosen B."/>
            <person name="Chan A."/>
            <person name="Zhou S."/>
            <person name="Gentzbittel L."/>
            <person name="Childs K.L."/>
            <person name="Yandell M."/>
            <person name="Gundlach H."/>
            <person name="Mayer K.F."/>
            <person name="Schwartz D.C."/>
            <person name="Town C.D."/>
        </authorList>
    </citation>
    <scope>GENOME REANNOTATION</scope>
    <source>
        <strain evidence="2 3">cv. Jemalong A17</strain>
    </source>
</reference>
<dbReference type="EnsemblPlants" id="AES76313">
    <property type="protein sequence ID" value="AES76313"/>
    <property type="gene ID" value="MTR_6g075960"/>
</dbReference>
<keyword evidence="3" id="KW-1185">Reference proteome</keyword>
<protein>
    <submittedName>
        <fullName evidence="1">TIR-NBS-LRR class disease resistance protein</fullName>
    </submittedName>
</protein>
<proteinExistence type="predicted"/>
<name>G7KJR9_MEDTR</name>
<evidence type="ECO:0000313" key="1">
    <source>
        <dbReference type="EMBL" id="AES76313.1"/>
    </source>
</evidence>
<dbReference type="InterPro" id="IPR044974">
    <property type="entry name" value="Disease_R_plants"/>
</dbReference>
<organism evidence="1 3">
    <name type="scientific">Medicago truncatula</name>
    <name type="common">Barrel medic</name>
    <name type="synonym">Medicago tribuloides</name>
    <dbReference type="NCBI Taxonomy" id="3880"/>
    <lineage>
        <taxon>Eukaryota</taxon>
        <taxon>Viridiplantae</taxon>
        <taxon>Streptophyta</taxon>
        <taxon>Embryophyta</taxon>
        <taxon>Tracheophyta</taxon>
        <taxon>Spermatophyta</taxon>
        <taxon>Magnoliopsida</taxon>
        <taxon>eudicotyledons</taxon>
        <taxon>Gunneridae</taxon>
        <taxon>Pentapetalae</taxon>
        <taxon>rosids</taxon>
        <taxon>fabids</taxon>
        <taxon>Fabales</taxon>
        <taxon>Fabaceae</taxon>
        <taxon>Papilionoideae</taxon>
        <taxon>50 kb inversion clade</taxon>
        <taxon>NPAAA clade</taxon>
        <taxon>Hologalegina</taxon>
        <taxon>IRL clade</taxon>
        <taxon>Trifolieae</taxon>
        <taxon>Medicago</taxon>
    </lineage>
</organism>
<dbReference type="Proteomes" id="UP000002051">
    <property type="component" value="Chromosome 6"/>
</dbReference>
<accession>G7KJR9</accession>